<dbReference type="CDD" id="cd08545">
    <property type="entry name" value="YcnI_like"/>
    <property type="match status" value="1"/>
</dbReference>
<evidence type="ECO:0000256" key="1">
    <source>
        <dbReference type="SAM" id="SignalP"/>
    </source>
</evidence>
<evidence type="ECO:0000259" key="2">
    <source>
        <dbReference type="Pfam" id="PF07987"/>
    </source>
</evidence>
<dbReference type="EMBL" id="KI913955">
    <property type="protein sequence ID" value="ETW06389.1"/>
    <property type="molecule type" value="Genomic_DNA"/>
</dbReference>
<dbReference type="InterPro" id="IPR012533">
    <property type="entry name" value="YcnI-copper_dom"/>
</dbReference>
<gene>
    <name evidence="3" type="ORF">H310_02662</name>
</gene>
<dbReference type="VEuPathDB" id="FungiDB:H310_02662"/>
<protein>
    <recommendedName>
        <fullName evidence="2">YncI copper-binding domain-containing protein</fullName>
    </recommendedName>
</protein>
<dbReference type="STRING" id="157072.A0A024UJD5"/>
<feature type="domain" description="YncI copper-binding" evidence="2">
    <location>
        <begin position="20"/>
        <end position="157"/>
    </location>
</feature>
<dbReference type="Pfam" id="PF07987">
    <property type="entry name" value="DUF1775"/>
    <property type="match status" value="1"/>
</dbReference>
<name>A0A024UJD5_9STRA</name>
<feature type="chain" id="PRO_5001538247" description="YncI copper-binding domain-containing protein" evidence="1">
    <location>
        <begin position="20"/>
        <end position="201"/>
    </location>
</feature>
<evidence type="ECO:0000313" key="3">
    <source>
        <dbReference type="EMBL" id="ETW06389.1"/>
    </source>
</evidence>
<dbReference type="RefSeq" id="XP_008864464.1">
    <property type="nucleotide sequence ID" value="XM_008866242.1"/>
</dbReference>
<keyword evidence="1" id="KW-0732">Signal</keyword>
<dbReference type="InterPro" id="IPR038507">
    <property type="entry name" value="YcnI-like_sf"/>
</dbReference>
<accession>A0A024UJD5</accession>
<reference evidence="3" key="1">
    <citation type="submission" date="2013-12" db="EMBL/GenBank/DDBJ databases">
        <title>The Genome Sequence of Aphanomyces invadans NJM9701.</title>
        <authorList>
            <consortium name="The Broad Institute Genomics Platform"/>
            <person name="Russ C."/>
            <person name="Tyler B."/>
            <person name="van West P."/>
            <person name="Dieguez-Uribeondo J."/>
            <person name="Young S.K."/>
            <person name="Zeng Q."/>
            <person name="Gargeya S."/>
            <person name="Fitzgerald M."/>
            <person name="Abouelleil A."/>
            <person name="Alvarado L."/>
            <person name="Chapman S.B."/>
            <person name="Gainer-Dewar J."/>
            <person name="Goldberg J."/>
            <person name="Griggs A."/>
            <person name="Gujja S."/>
            <person name="Hansen M."/>
            <person name="Howarth C."/>
            <person name="Imamovic A."/>
            <person name="Ireland A."/>
            <person name="Larimer J."/>
            <person name="McCowan C."/>
            <person name="Murphy C."/>
            <person name="Pearson M."/>
            <person name="Poon T.W."/>
            <person name="Priest M."/>
            <person name="Roberts A."/>
            <person name="Saif S."/>
            <person name="Shea T."/>
            <person name="Sykes S."/>
            <person name="Wortman J."/>
            <person name="Nusbaum C."/>
            <person name="Birren B."/>
        </authorList>
    </citation>
    <scope>NUCLEOTIDE SEQUENCE [LARGE SCALE GENOMIC DNA]</scope>
    <source>
        <strain evidence="3">NJM9701</strain>
    </source>
</reference>
<sequence length="201" mass="20792">MHLTTAMATVAALATSSLAHVTLNPAVAAPNAYFVTVIRVPHSFPGAVTTNVSVEIPTGVLSVKPQQIGGWKVATTTTNVNGTDTIAKITWYDGSLPDELYQDFGLQFKVSDLPLNTTLYFPVTQETIPNGTLSWTSVPDATGKLADSSHPAPKLTIAKAATAASSTTTTNSSATIPVKSSAATAIISVGTVMLAMLSAFL</sequence>
<organism evidence="3">
    <name type="scientific">Aphanomyces invadans</name>
    <dbReference type="NCBI Taxonomy" id="157072"/>
    <lineage>
        <taxon>Eukaryota</taxon>
        <taxon>Sar</taxon>
        <taxon>Stramenopiles</taxon>
        <taxon>Oomycota</taxon>
        <taxon>Saprolegniomycetes</taxon>
        <taxon>Saprolegniales</taxon>
        <taxon>Verrucalvaceae</taxon>
        <taxon>Aphanomyces</taxon>
    </lineage>
</organism>
<dbReference type="eggNOG" id="ENOG502S70Z">
    <property type="taxonomic scope" value="Eukaryota"/>
</dbReference>
<proteinExistence type="predicted"/>
<feature type="signal peptide" evidence="1">
    <location>
        <begin position="1"/>
        <end position="19"/>
    </location>
</feature>
<dbReference type="OrthoDB" id="4234at2759"/>
<dbReference type="GeneID" id="20079712"/>
<dbReference type="AlphaFoldDB" id="A0A024UJD5"/>
<dbReference type="Gene3D" id="2.60.40.2230">
    <property type="entry name" value="Uncharacterised protein YcnI-like PF07987, DUF1775"/>
    <property type="match status" value="1"/>
</dbReference>